<name>A0ABR4IIS7_9EURO</name>
<comment type="caution">
    <text evidence="2">The sequence shown here is derived from an EMBL/GenBank/DDBJ whole genome shotgun (WGS) entry which is preliminary data.</text>
</comment>
<protein>
    <submittedName>
        <fullName evidence="2">Uncharacterized protein</fullName>
    </submittedName>
</protein>
<gene>
    <name evidence="2" type="ORF">BJY01DRAFT_255616</name>
</gene>
<dbReference type="EMBL" id="JBFXLU010000389">
    <property type="protein sequence ID" value="KAL2827674.1"/>
    <property type="molecule type" value="Genomic_DNA"/>
</dbReference>
<proteinExistence type="predicted"/>
<reference evidence="2 3" key="1">
    <citation type="submission" date="2024-07" db="EMBL/GenBank/DDBJ databases">
        <title>Section-level genome sequencing and comparative genomics of Aspergillus sections Usti and Cavernicolus.</title>
        <authorList>
            <consortium name="Lawrence Berkeley National Laboratory"/>
            <person name="Nybo J.L."/>
            <person name="Vesth T.C."/>
            <person name="Theobald S."/>
            <person name="Frisvad J.C."/>
            <person name="Larsen T.O."/>
            <person name="Kjaerboelling I."/>
            <person name="Rothschild-Mancinelli K."/>
            <person name="Lyhne E.K."/>
            <person name="Kogle M.E."/>
            <person name="Barry K."/>
            <person name="Clum A."/>
            <person name="Na H."/>
            <person name="Ledsgaard L."/>
            <person name="Lin J."/>
            <person name="Lipzen A."/>
            <person name="Kuo A."/>
            <person name="Riley R."/>
            <person name="Mondo S."/>
            <person name="Labutti K."/>
            <person name="Haridas S."/>
            <person name="Pangalinan J."/>
            <person name="Salamov A.A."/>
            <person name="Simmons B.A."/>
            <person name="Magnuson J.K."/>
            <person name="Chen J."/>
            <person name="Drula E."/>
            <person name="Henrissat B."/>
            <person name="Wiebenga A."/>
            <person name="Lubbers R.J."/>
            <person name="Gomes A.C."/>
            <person name="Makela M.R."/>
            <person name="Stajich J."/>
            <person name="Grigoriev I.V."/>
            <person name="Mortensen U.H."/>
            <person name="De Vries R.P."/>
            <person name="Baker S.E."/>
            <person name="Andersen M.R."/>
        </authorList>
    </citation>
    <scope>NUCLEOTIDE SEQUENCE [LARGE SCALE GENOMIC DNA]</scope>
    <source>
        <strain evidence="2 3">CBS 123904</strain>
    </source>
</reference>
<organism evidence="2 3">
    <name type="scientific">Aspergillus pseudoustus</name>
    <dbReference type="NCBI Taxonomy" id="1810923"/>
    <lineage>
        <taxon>Eukaryota</taxon>
        <taxon>Fungi</taxon>
        <taxon>Dikarya</taxon>
        <taxon>Ascomycota</taxon>
        <taxon>Pezizomycotina</taxon>
        <taxon>Eurotiomycetes</taxon>
        <taxon>Eurotiomycetidae</taxon>
        <taxon>Eurotiales</taxon>
        <taxon>Aspergillaceae</taxon>
        <taxon>Aspergillus</taxon>
        <taxon>Aspergillus subgen. Nidulantes</taxon>
    </lineage>
</organism>
<evidence type="ECO:0000313" key="2">
    <source>
        <dbReference type="EMBL" id="KAL2827674.1"/>
    </source>
</evidence>
<sequence>MPLPVWVRGGRGNSAARCYVAQGRGSTVLGTANPNADSGQLLNEFGAWLHERGTFSVENMLNLWPSVSDFDTSDGWGISMDPDSRLNPEPGAFDDNWSPDESAPRDPSSYQNI</sequence>
<evidence type="ECO:0000313" key="3">
    <source>
        <dbReference type="Proteomes" id="UP001610446"/>
    </source>
</evidence>
<dbReference type="Proteomes" id="UP001610446">
    <property type="component" value="Unassembled WGS sequence"/>
</dbReference>
<feature type="region of interest" description="Disordered" evidence="1">
    <location>
        <begin position="74"/>
        <end position="113"/>
    </location>
</feature>
<keyword evidence="3" id="KW-1185">Reference proteome</keyword>
<accession>A0ABR4IIS7</accession>
<evidence type="ECO:0000256" key="1">
    <source>
        <dbReference type="SAM" id="MobiDB-lite"/>
    </source>
</evidence>